<name>A0A8J3SRF4_9ACTN</name>
<dbReference type="PANTHER" id="PTHR10357">
    <property type="entry name" value="ALPHA-AMYLASE FAMILY MEMBER"/>
    <property type="match status" value="1"/>
</dbReference>
<dbReference type="Proteomes" id="UP000619788">
    <property type="component" value="Unassembled WGS sequence"/>
</dbReference>
<feature type="domain" description="Glycosyl hydrolase family 13 catalytic" evidence="3">
    <location>
        <begin position="12"/>
        <end position="351"/>
    </location>
</feature>
<accession>A0A8J3SRF4</accession>
<dbReference type="GO" id="GO:0016798">
    <property type="term" value="F:hydrolase activity, acting on glycosyl bonds"/>
    <property type="evidence" value="ECO:0007669"/>
    <property type="project" value="UniProtKB-KW"/>
</dbReference>
<dbReference type="GO" id="GO:0005975">
    <property type="term" value="P:carbohydrate metabolic process"/>
    <property type="evidence" value="ECO:0007669"/>
    <property type="project" value="InterPro"/>
</dbReference>
<sequence length="433" mass="48150">MASWADHAIWWQVYPLGFTGAEAAALPAAEPVRHRLRHLENWLDYAVELGCSGLQLGPVFASETHGYDTVDHFRIDSRLGDDADFDRFVAAARDRGLHVLLDGVFNHVARGFPVFERAEADPSAAAWFRRSPSGGDYDTFEGHRHLVALNHDEPAVLDHVVRVMDHWLGRGVSGWRLDAAYAVPPEFWRRTLERVRPRHPGAWFAGEVLHGDYAEYVRESGLDSVTQYELWKAIWSSLNDGNFYELAWALERHNGFLKTFAPLTFAGNHDVTRLASRLTDGRHLGHALAVLFTVGGVPSVYYGDEQAYRGIKEERAGGDDAVRPVFPGSPAGLPAAGRPVHRLHRRLIGLRRRHPWLVRARTTARNLDNTTVALLSADPDHPGEELLTLLNVGDRPHRFPAESAGRAVLESSGGTAADPYLVPAHGWRILGRG</sequence>
<evidence type="ECO:0000313" key="4">
    <source>
        <dbReference type="EMBL" id="GIH94318.1"/>
    </source>
</evidence>
<dbReference type="EMBL" id="BOOJ01000040">
    <property type="protein sequence ID" value="GIH94318.1"/>
    <property type="molecule type" value="Genomic_DNA"/>
</dbReference>
<dbReference type="SMART" id="SM00642">
    <property type="entry name" value="Aamy"/>
    <property type="match status" value="1"/>
</dbReference>
<dbReference type="RefSeq" id="WP_204066449.1">
    <property type="nucleotide sequence ID" value="NZ_BOOJ01000040.1"/>
</dbReference>
<organism evidence="4 5">
    <name type="scientific">Planobispora siamensis</name>
    <dbReference type="NCBI Taxonomy" id="936338"/>
    <lineage>
        <taxon>Bacteria</taxon>
        <taxon>Bacillati</taxon>
        <taxon>Actinomycetota</taxon>
        <taxon>Actinomycetes</taxon>
        <taxon>Streptosporangiales</taxon>
        <taxon>Streptosporangiaceae</taxon>
        <taxon>Planobispora</taxon>
    </lineage>
</organism>
<dbReference type="SUPFAM" id="SSF51445">
    <property type="entry name" value="(Trans)glycosidases"/>
    <property type="match status" value="1"/>
</dbReference>
<evidence type="ECO:0000256" key="2">
    <source>
        <dbReference type="ARBA" id="ARBA00023295"/>
    </source>
</evidence>
<dbReference type="InterPro" id="IPR017853">
    <property type="entry name" value="GH"/>
</dbReference>
<protein>
    <submittedName>
        <fullName evidence="4">Alpha-amylase</fullName>
    </submittedName>
</protein>
<dbReference type="PANTHER" id="PTHR10357:SF210">
    <property type="entry name" value="MALTODEXTRIN GLUCOSIDASE"/>
    <property type="match status" value="1"/>
</dbReference>
<keyword evidence="2" id="KW-0326">Glycosidase</keyword>
<keyword evidence="5" id="KW-1185">Reference proteome</keyword>
<proteinExistence type="predicted"/>
<evidence type="ECO:0000259" key="3">
    <source>
        <dbReference type="SMART" id="SM00642"/>
    </source>
</evidence>
<evidence type="ECO:0000256" key="1">
    <source>
        <dbReference type="ARBA" id="ARBA00022801"/>
    </source>
</evidence>
<gene>
    <name evidence="4" type="ORF">Psi01_49480</name>
</gene>
<dbReference type="AlphaFoldDB" id="A0A8J3SRF4"/>
<evidence type="ECO:0000313" key="5">
    <source>
        <dbReference type="Proteomes" id="UP000619788"/>
    </source>
</evidence>
<comment type="caution">
    <text evidence="4">The sequence shown here is derived from an EMBL/GenBank/DDBJ whole genome shotgun (WGS) entry which is preliminary data.</text>
</comment>
<dbReference type="CDD" id="cd11354">
    <property type="entry name" value="AmyAc_bac_CMD_like"/>
    <property type="match status" value="1"/>
</dbReference>
<dbReference type="InterPro" id="IPR006047">
    <property type="entry name" value="GH13_cat_dom"/>
</dbReference>
<keyword evidence="1" id="KW-0378">Hydrolase</keyword>
<dbReference type="Gene3D" id="3.20.20.80">
    <property type="entry name" value="Glycosidases"/>
    <property type="match status" value="1"/>
</dbReference>
<reference evidence="4 5" key="1">
    <citation type="submission" date="2021-01" db="EMBL/GenBank/DDBJ databases">
        <title>Whole genome shotgun sequence of Planobispora siamensis NBRC 107568.</title>
        <authorList>
            <person name="Komaki H."/>
            <person name="Tamura T."/>
        </authorList>
    </citation>
    <scope>NUCLEOTIDE SEQUENCE [LARGE SCALE GENOMIC DNA]</scope>
    <source>
        <strain evidence="4 5">NBRC 107568</strain>
    </source>
</reference>
<dbReference type="Pfam" id="PF00128">
    <property type="entry name" value="Alpha-amylase"/>
    <property type="match status" value="1"/>
</dbReference>